<dbReference type="CDD" id="cd04623">
    <property type="entry name" value="CBS_pair_bac_euk"/>
    <property type="match status" value="1"/>
</dbReference>
<evidence type="ECO:0000256" key="1">
    <source>
        <dbReference type="ARBA" id="ARBA00023122"/>
    </source>
</evidence>
<sequence length="139" mass="15003">MLGSILVGKKPVVTVARDTPVSDIAELLYRHRIGAVLVMDGDHIEGLVSERDICRCLHTHGRGVHDAQAQDIMSAPVVTATAGMSVAAAMAVMTDRRFRHLPVVEGNRVLGLVSIGDLVKRRIEDAEAEAESLKHYIAS</sequence>
<dbReference type="SMART" id="SM00116">
    <property type="entry name" value="CBS"/>
    <property type="match status" value="2"/>
</dbReference>
<keyword evidence="1 2" id="KW-0129">CBS domain</keyword>
<dbReference type="PANTHER" id="PTHR43080">
    <property type="entry name" value="CBS DOMAIN-CONTAINING PROTEIN CBSX3, MITOCHONDRIAL"/>
    <property type="match status" value="1"/>
</dbReference>
<reference evidence="4 5" key="1">
    <citation type="submission" date="2017-07" db="EMBL/GenBank/DDBJ databases">
        <title>Sandarakinorhabdus cyanobacteriorum sp. nov., a novel bacterium isolated from cyanobacterial aggregates in a eutrophic lake.</title>
        <authorList>
            <person name="Cai H."/>
        </authorList>
    </citation>
    <scope>NUCLEOTIDE SEQUENCE [LARGE SCALE GENOMIC DNA]</scope>
    <source>
        <strain evidence="4 5">TH057</strain>
    </source>
</reference>
<dbReference type="PROSITE" id="PS51371">
    <property type="entry name" value="CBS"/>
    <property type="match status" value="2"/>
</dbReference>
<dbReference type="EMBL" id="NOXT01000120">
    <property type="protein sequence ID" value="OYQ26020.1"/>
    <property type="molecule type" value="Genomic_DNA"/>
</dbReference>
<dbReference type="InterPro" id="IPR046342">
    <property type="entry name" value="CBS_dom_sf"/>
</dbReference>
<dbReference type="InterPro" id="IPR000644">
    <property type="entry name" value="CBS_dom"/>
</dbReference>
<comment type="caution">
    <text evidence="4">The sequence shown here is derived from an EMBL/GenBank/DDBJ whole genome shotgun (WGS) entry which is preliminary data.</text>
</comment>
<feature type="domain" description="CBS" evidence="3">
    <location>
        <begin position="73"/>
        <end position="129"/>
    </location>
</feature>
<dbReference type="Gene3D" id="3.10.580.10">
    <property type="entry name" value="CBS-domain"/>
    <property type="match status" value="1"/>
</dbReference>
<accession>A0A255YC34</accession>
<dbReference type="InterPro" id="IPR044725">
    <property type="entry name" value="CBSX3_CBS_dom"/>
</dbReference>
<proteinExistence type="predicted"/>
<evidence type="ECO:0000259" key="3">
    <source>
        <dbReference type="PROSITE" id="PS51371"/>
    </source>
</evidence>
<dbReference type="PANTHER" id="PTHR43080:SF2">
    <property type="entry name" value="CBS DOMAIN-CONTAINING PROTEIN"/>
    <property type="match status" value="1"/>
</dbReference>
<dbReference type="OrthoDB" id="9807125at2"/>
<dbReference type="SUPFAM" id="SSF54631">
    <property type="entry name" value="CBS-domain pair"/>
    <property type="match status" value="1"/>
</dbReference>
<protein>
    <recommendedName>
        <fullName evidence="3">CBS domain-containing protein</fullName>
    </recommendedName>
</protein>
<gene>
    <name evidence="4" type="ORF">CHU93_12535</name>
</gene>
<dbReference type="InterPro" id="IPR051257">
    <property type="entry name" value="Diverse_CBS-Domain"/>
</dbReference>
<feature type="domain" description="CBS" evidence="3">
    <location>
        <begin position="8"/>
        <end position="67"/>
    </location>
</feature>
<dbReference type="Proteomes" id="UP000216991">
    <property type="component" value="Unassembled WGS sequence"/>
</dbReference>
<evidence type="ECO:0000313" key="4">
    <source>
        <dbReference type="EMBL" id="OYQ26020.1"/>
    </source>
</evidence>
<name>A0A255YC34_9SPHN</name>
<evidence type="ECO:0000256" key="2">
    <source>
        <dbReference type="PROSITE-ProRule" id="PRU00703"/>
    </source>
</evidence>
<dbReference type="Pfam" id="PF00571">
    <property type="entry name" value="CBS"/>
    <property type="match status" value="2"/>
</dbReference>
<dbReference type="AlphaFoldDB" id="A0A255YC34"/>
<keyword evidence="5" id="KW-1185">Reference proteome</keyword>
<evidence type="ECO:0000313" key="5">
    <source>
        <dbReference type="Proteomes" id="UP000216991"/>
    </source>
</evidence>
<dbReference type="RefSeq" id="WP_094474508.1">
    <property type="nucleotide sequence ID" value="NZ_NOXT01000120.1"/>
</dbReference>
<organism evidence="4 5">
    <name type="scientific">Sandarakinorhabdus cyanobacteriorum</name>
    <dbReference type="NCBI Taxonomy" id="1981098"/>
    <lineage>
        <taxon>Bacteria</taxon>
        <taxon>Pseudomonadati</taxon>
        <taxon>Pseudomonadota</taxon>
        <taxon>Alphaproteobacteria</taxon>
        <taxon>Sphingomonadales</taxon>
        <taxon>Sphingosinicellaceae</taxon>
        <taxon>Sandarakinorhabdus</taxon>
    </lineage>
</organism>